<proteinExistence type="predicted"/>
<keyword evidence="3" id="KW-1185">Reference proteome</keyword>
<organism evidence="2 3">
    <name type="scientific">Araneus ventricosus</name>
    <name type="common">Orbweaver spider</name>
    <name type="synonym">Epeira ventricosa</name>
    <dbReference type="NCBI Taxonomy" id="182803"/>
    <lineage>
        <taxon>Eukaryota</taxon>
        <taxon>Metazoa</taxon>
        <taxon>Ecdysozoa</taxon>
        <taxon>Arthropoda</taxon>
        <taxon>Chelicerata</taxon>
        <taxon>Arachnida</taxon>
        <taxon>Araneae</taxon>
        <taxon>Araneomorphae</taxon>
        <taxon>Entelegynae</taxon>
        <taxon>Araneoidea</taxon>
        <taxon>Araneidae</taxon>
        <taxon>Araneus</taxon>
    </lineage>
</organism>
<evidence type="ECO:0000256" key="1">
    <source>
        <dbReference type="SAM" id="MobiDB-lite"/>
    </source>
</evidence>
<evidence type="ECO:0000313" key="2">
    <source>
        <dbReference type="EMBL" id="GBO06250.1"/>
    </source>
</evidence>
<comment type="caution">
    <text evidence="2">The sequence shown here is derived from an EMBL/GenBank/DDBJ whole genome shotgun (WGS) entry which is preliminary data.</text>
</comment>
<sequence>MEFKRTQNPGLHEPIPIRDPDARLATHQWICLHWNLASRLENRKSAKWWGDRRATVAHFGAYVNDVRNFSIKMGGKKGSRTSGIARPSSECPA</sequence>
<gene>
    <name evidence="2" type="ORF">AVEN_211372_1</name>
</gene>
<accession>A0A4Y2U3M1</accession>
<dbReference type="AlphaFoldDB" id="A0A4Y2U3M1"/>
<dbReference type="Proteomes" id="UP000499080">
    <property type="component" value="Unassembled WGS sequence"/>
</dbReference>
<name>A0A4Y2U3M1_ARAVE</name>
<evidence type="ECO:0000313" key="3">
    <source>
        <dbReference type="Proteomes" id="UP000499080"/>
    </source>
</evidence>
<feature type="region of interest" description="Disordered" evidence="1">
    <location>
        <begin position="74"/>
        <end position="93"/>
    </location>
</feature>
<protein>
    <submittedName>
        <fullName evidence="2">Uncharacterized protein</fullName>
    </submittedName>
</protein>
<dbReference type="EMBL" id="BGPR01032656">
    <property type="protein sequence ID" value="GBO06250.1"/>
    <property type="molecule type" value="Genomic_DNA"/>
</dbReference>
<reference evidence="2 3" key="1">
    <citation type="journal article" date="2019" name="Sci. Rep.">
        <title>Orb-weaving spider Araneus ventricosus genome elucidates the spidroin gene catalogue.</title>
        <authorList>
            <person name="Kono N."/>
            <person name="Nakamura H."/>
            <person name="Ohtoshi R."/>
            <person name="Moran D.A.P."/>
            <person name="Shinohara A."/>
            <person name="Yoshida Y."/>
            <person name="Fujiwara M."/>
            <person name="Mori M."/>
            <person name="Tomita M."/>
            <person name="Arakawa K."/>
        </authorList>
    </citation>
    <scope>NUCLEOTIDE SEQUENCE [LARGE SCALE GENOMIC DNA]</scope>
</reference>